<reference evidence="3" key="1">
    <citation type="journal article" date="2023" name="Plant J.">
        <title>Genome sequences and population genomics provide insights into the demographic history, inbreeding, and mutation load of two 'living fossil' tree species of Dipteronia.</title>
        <authorList>
            <person name="Feng Y."/>
            <person name="Comes H.P."/>
            <person name="Chen J."/>
            <person name="Zhu S."/>
            <person name="Lu R."/>
            <person name="Zhang X."/>
            <person name="Li P."/>
            <person name="Qiu J."/>
            <person name="Olsen K.M."/>
            <person name="Qiu Y."/>
        </authorList>
    </citation>
    <scope>NUCLEOTIDE SEQUENCE</scope>
    <source>
        <strain evidence="3">KIB01</strain>
    </source>
</reference>
<dbReference type="PANTHER" id="PTHR33116:SF75">
    <property type="entry name" value="RIBONUCLEASE H PROTEIN"/>
    <property type="match status" value="1"/>
</dbReference>
<evidence type="ECO:0000313" key="4">
    <source>
        <dbReference type="Proteomes" id="UP001280121"/>
    </source>
</evidence>
<dbReference type="Proteomes" id="UP001280121">
    <property type="component" value="Unassembled WGS sequence"/>
</dbReference>
<evidence type="ECO:0008006" key="5">
    <source>
        <dbReference type="Google" id="ProtNLM"/>
    </source>
</evidence>
<comment type="caution">
    <text evidence="3">The sequence shown here is derived from an EMBL/GenBank/DDBJ whole genome shotgun (WGS) entry which is preliminary data.</text>
</comment>
<dbReference type="Pfam" id="PF13966">
    <property type="entry name" value="zf-RVT"/>
    <property type="match status" value="1"/>
</dbReference>
<dbReference type="AlphaFoldDB" id="A0AAD9WYV4"/>
<dbReference type="InterPro" id="IPR044730">
    <property type="entry name" value="RNase_H-like_dom_plant"/>
</dbReference>
<feature type="domain" description="Reverse transcriptase zinc-binding" evidence="2">
    <location>
        <begin position="125"/>
        <end position="192"/>
    </location>
</feature>
<dbReference type="SUPFAM" id="SSF53098">
    <property type="entry name" value="Ribonuclease H-like"/>
    <property type="match status" value="1"/>
</dbReference>
<dbReference type="InterPro" id="IPR012337">
    <property type="entry name" value="RNaseH-like_sf"/>
</dbReference>
<dbReference type="EMBL" id="JANJYI010000005">
    <property type="protein sequence ID" value="KAK2647643.1"/>
    <property type="molecule type" value="Genomic_DNA"/>
</dbReference>
<dbReference type="GO" id="GO:0004523">
    <property type="term" value="F:RNA-DNA hybrid ribonuclease activity"/>
    <property type="evidence" value="ECO:0007669"/>
    <property type="project" value="InterPro"/>
</dbReference>
<evidence type="ECO:0000259" key="1">
    <source>
        <dbReference type="Pfam" id="PF13456"/>
    </source>
</evidence>
<name>A0AAD9WYV4_9ROSI</name>
<evidence type="ECO:0000259" key="2">
    <source>
        <dbReference type="Pfam" id="PF13966"/>
    </source>
</evidence>
<evidence type="ECO:0000313" key="3">
    <source>
        <dbReference type="EMBL" id="KAK2647643.1"/>
    </source>
</evidence>
<proteinExistence type="predicted"/>
<dbReference type="Gene3D" id="3.30.420.10">
    <property type="entry name" value="Ribonuclease H-like superfamily/Ribonuclease H"/>
    <property type="match status" value="1"/>
</dbReference>
<dbReference type="PANTHER" id="PTHR33116">
    <property type="entry name" value="REVERSE TRANSCRIPTASE ZINC-BINDING DOMAIN-CONTAINING PROTEIN-RELATED-RELATED"/>
    <property type="match status" value="1"/>
</dbReference>
<sequence length="454" mass="51757">MSVFGVPSGVAKRIEKLEMDFFWNDGIKKKKVRAMNWVSICKSKRLSGLGIGRIKDKGVSILAKWIWHFGNEHSSLWKKVFCAKYGMKHEGLVWDFLEVKYGSPFINSVNKLFDDKGELAGSIVYPFLWLGCVPPKVEVFLWQLLKGRILVRDVLYNFGMPLPASTVCLLCECESESINHLFLHCDWSWKLWSIAIDRWGISSCRNYEFSEWMEGWSEMCHSKANKRVWFVLFDALCWMIWEYRNAVVFRGKQAILSLVLNSVKFRVVLWFKNCGASCKKDLAILLLDVKGRFVDRQLSKVKVTDVLCPPMYHDLVFNVDGSAKGYSSLAGIGGVMCDANGKFLCLFSICVGMGDSIMVEVLAIHRASALISYDMFFLERNITILSYSKSAVSWINGKGFGHLRLVNWVYDIRQFMLSMNKVSIKYTARNCNSLADSLAKAGSGLQAERLEWGL</sequence>
<accession>A0AAD9WYV4</accession>
<dbReference type="InterPro" id="IPR036397">
    <property type="entry name" value="RNaseH_sf"/>
</dbReference>
<gene>
    <name evidence="3" type="ORF">Ddye_015132</name>
</gene>
<dbReference type="InterPro" id="IPR026960">
    <property type="entry name" value="RVT-Znf"/>
</dbReference>
<feature type="domain" description="RNase H type-1" evidence="1">
    <location>
        <begin position="318"/>
        <end position="441"/>
    </location>
</feature>
<keyword evidence="4" id="KW-1185">Reference proteome</keyword>
<dbReference type="Pfam" id="PF13456">
    <property type="entry name" value="RVT_3"/>
    <property type="match status" value="1"/>
</dbReference>
<dbReference type="CDD" id="cd06222">
    <property type="entry name" value="RNase_H_like"/>
    <property type="match status" value="1"/>
</dbReference>
<dbReference type="GO" id="GO:0003676">
    <property type="term" value="F:nucleic acid binding"/>
    <property type="evidence" value="ECO:0007669"/>
    <property type="project" value="InterPro"/>
</dbReference>
<protein>
    <recommendedName>
        <fullName evidence="5">Reverse transcriptase zinc-binding domain-containing protein</fullName>
    </recommendedName>
</protein>
<dbReference type="InterPro" id="IPR002156">
    <property type="entry name" value="RNaseH_domain"/>
</dbReference>
<organism evidence="3 4">
    <name type="scientific">Dipteronia dyeriana</name>
    <dbReference type="NCBI Taxonomy" id="168575"/>
    <lineage>
        <taxon>Eukaryota</taxon>
        <taxon>Viridiplantae</taxon>
        <taxon>Streptophyta</taxon>
        <taxon>Embryophyta</taxon>
        <taxon>Tracheophyta</taxon>
        <taxon>Spermatophyta</taxon>
        <taxon>Magnoliopsida</taxon>
        <taxon>eudicotyledons</taxon>
        <taxon>Gunneridae</taxon>
        <taxon>Pentapetalae</taxon>
        <taxon>rosids</taxon>
        <taxon>malvids</taxon>
        <taxon>Sapindales</taxon>
        <taxon>Sapindaceae</taxon>
        <taxon>Hippocastanoideae</taxon>
        <taxon>Acereae</taxon>
        <taxon>Dipteronia</taxon>
    </lineage>
</organism>